<feature type="transmembrane region" description="Helical" evidence="1">
    <location>
        <begin position="233"/>
        <end position="257"/>
    </location>
</feature>
<evidence type="ECO:0000256" key="1">
    <source>
        <dbReference type="SAM" id="Phobius"/>
    </source>
</evidence>
<dbReference type="SUPFAM" id="SSF103473">
    <property type="entry name" value="MFS general substrate transporter"/>
    <property type="match status" value="1"/>
</dbReference>
<keyword evidence="1" id="KW-0812">Transmembrane</keyword>
<dbReference type="GO" id="GO:0015293">
    <property type="term" value="F:symporter activity"/>
    <property type="evidence" value="ECO:0007669"/>
    <property type="project" value="InterPro"/>
</dbReference>
<dbReference type="AlphaFoldDB" id="A0A160TQH1"/>
<keyword evidence="1" id="KW-1133">Transmembrane helix</keyword>
<dbReference type="GO" id="GO:0008643">
    <property type="term" value="P:carbohydrate transport"/>
    <property type="evidence" value="ECO:0007669"/>
    <property type="project" value="InterPro"/>
</dbReference>
<keyword evidence="2" id="KW-0813">Transport</keyword>
<dbReference type="Pfam" id="PF13347">
    <property type="entry name" value="MFS_2"/>
    <property type="match status" value="1"/>
</dbReference>
<feature type="transmembrane region" description="Helical" evidence="1">
    <location>
        <begin position="12"/>
        <end position="35"/>
    </location>
</feature>
<reference evidence="2" key="1">
    <citation type="submission" date="2015-10" db="EMBL/GenBank/DDBJ databases">
        <authorList>
            <person name="Gilbert D.G."/>
        </authorList>
    </citation>
    <scope>NUCLEOTIDE SEQUENCE</scope>
</reference>
<gene>
    <name evidence="2" type="ORF">MGWOODY_Smn3431</name>
</gene>
<dbReference type="Gene3D" id="1.20.1250.20">
    <property type="entry name" value="MFS general substrate transporter like domains"/>
    <property type="match status" value="2"/>
</dbReference>
<evidence type="ECO:0000313" key="2">
    <source>
        <dbReference type="EMBL" id="CUS46757.1"/>
    </source>
</evidence>
<keyword evidence="1" id="KW-0472">Membrane</keyword>
<feature type="transmembrane region" description="Helical" evidence="1">
    <location>
        <begin position="405"/>
        <end position="424"/>
    </location>
</feature>
<accession>A0A160TQH1</accession>
<protein>
    <submittedName>
        <fullName evidence="2">Sugar transporter</fullName>
    </submittedName>
</protein>
<organism evidence="2">
    <name type="scientific">hydrothermal vent metagenome</name>
    <dbReference type="NCBI Taxonomy" id="652676"/>
    <lineage>
        <taxon>unclassified sequences</taxon>
        <taxon>metagenomes</taxon>
        <taxon>ecological metagenomes</taxon>
    </lineage>
</organism>
<dbReference type="PANTHER" id="PTHR11328:SF24">
    <property type="entry name" value="MAJOR FACILITATOR SUPERFAMILY (MFS) PROFILE DOMAIN-CONTAINING PROTEIN"/>
    <property type="match status" value="1"/>
</dbReference>
<dbReference type="InterPro" id="IPR039672">
    <property type="entry name" value="MFS_2"/>
</dbReference>
<keyword evidence="2" id="KW-0762">Sugar transport</keyword>
<feature type="transmembrane region" description="Helical" evidence="1">
    <location>
        <begin position="302"/>
        <end position="320"/>
    </location>
</feature>
<dbReference type="InterPro" id="IPR036259">
    <property type="entry name" value="MFS_trans_sf"/>
</dbReference>
<feature type="transmembrane region" description="Helical" evidence="1">
    <location>
        <begin position="326"/>
        <end position="348"/>
    </location>
</feature>
<sequence>MTGAGFGWWRRFGYALGNAGLMIGLSPITLMLLFYLTEVVGLRAGQAGMVIALPKMWDALLGPGIGGWVERLAAGMKQRTPIALISGAGFLAALILIFSLPQLQSALSIQITVIALLILLSVTETAFTVSQFALATELSANENELSGLLSLSGGVGQAFLVAGAVMAPVLVSWSGGGRSGYSVMAVQVAAIAAIAIGVFVATTARVPVRRPPPAKAPLSLRASIRITASNRAFYFLMTGVLCLSAASAFIGSVLPFAARYVLENGQHGLPMLLAASGAGAVGGMSLAPWLVRRFGAGQSVRACTLAIAAMLSALFPASYGPAWMNWIAIGGVGLAAGAATILLQTIALELIEHEVGIATGFYLGITVAGFKLGASMGSLMAGGMLDLIGFAPGGGHQSALTLAGLRIGYTLVPLIPIAIGYQFLRRVTLSPSCGGAAGRPRG</sequence>
<feature type="transmembrane region" description="Helical" evidence="1">
    <location>
        <begin position="360"/>
        <end position="385"/>
    </location>
</feature>
<feature type="transmembrane region" description="Helical" evidence="1">
    <location>
        <begin position="81"/>
        <end position="100"/>
    </location>
</feature>
<name>A0A160TQH1_9ZZZZ</name>
<dbReference type="GO" id="GO:0005886">
    <property type="term" value="C:plasma membrane"/>
    <property type="evidence" value="ECO:0007669"/>
    <property type="project" value="TreeGrafter"/>
</dbReference>
<feature type="transmembrane region" description="Helical" evidence="1">
    <location>
        <begin position="269"/>
        <end position="290"/>
    </location>
</feature>
<proteinExistence type="predicted"/>
<feature type="transmembrane region" description="Helical" evidence="1">
    <location>
        <begin position="47"/>
        <end position="69"/>
    </location>
</feature>
<dbReference type="PANTHER" id="PTHR11328">
    <property type="entry name" value="MAJOR FACILITATOR SUPERFAMILY DOMAIN-CONTAINING PROTEIN"/>
    <property type="match status" value="1"/>
</dbReference>
<dbReference type="EMBL" id="CZQE01000391">
    <property type="protein sequence ID" value="CUS46757.1"/>
    <property type="molecule type" value="Genomic_DNA"/>
</dbReference>
<feature type="transmembrane region" description="Helical" evidence="1">
    <location>
        <begin position="106"/>
        <end position="127"/>
    </location>
</feature>
<feature type="transmembrane region" description="Helical" evidence="1">
    <location>
        <begin position="179"/>
        <end position="201"/>
    </location>
</feature>
<feature type="transmembrane region" description="Helical" evidence="1">
    <location>
        <begin position="148"/>
        <end position="173"/>
    </location>
</feature>